<keyword evidence="3" id="KW-0238">DNA-binding</keyword>
<dbReference type="GO" id="GO:0005634">
    <property type="term" value="C:nucleus"/>
    <property type="evidence" value="ECO:0007669"/>
    <property type="project" value="UniProtKB-SubCell"/>
</dbReference>
<dbReference type="PROSITE" id="PS50888">
    <property type="entry name" value="BHLH"/>
    <property type="match status" value="1"/>
</dbReference>
<keyword evidence="7" id="KW-0812">Transmembrane</keyword>
<sequence>MSGLSDEDNGDCVTWDSKLPGGKLGGDSSARSSSPKTQMEEEKRMRRVIANSNERRRMQSINNGFNSLRNLLPHQEGEKLSKFSFLPGHGKTRSSCFLLDCSAARGRHGNRSPKSSFYACHVGACCFIVTLCLVRPPVWGPAG</sequence>
<dbReference type="OrthoDB" id="10029128at2759"/>
<reference evidence="9" key="1">
    <citation type="submission" date="2020-11" db="EMBL/GenBank/DDBJ databases">
        <authorList>
            <person name="Tran Van P."/>
        </authorList>
    </citation>
    <scope>NUCLEOTIDE SEQUENCE</scope>
</reference>
<evidence type="ECO:0000313" key="9">
    <source>
        <dbReference type="EMBL" id="CAD7274348.1"/>
    </source>
</evidence>
<name>A0A7R9BH17_9CRUS</name>
<keyword evidence="4" id="KW-0804">Transcription</keyword>
<dbReference type="Pfam" id="PF00010">
    <property type="entry name" value="HLH"/>
    <property type="match status" value="1"/>
</dbReference>
<feature type="transmembrane region" description="Helical" evidence="7">
    <location>
        <begin position="117"/>
        <end position="138"/>
    </location>
</feature>
<feature type="compositionally biased region" description="Acidic residues" evidence="6">
    <location>
        <begin position="1"/>
        <end position="10"/>
    </location>
</feature>
<keyword evidence="2" id="KW-0805">Transcription regulation</keyword>
<evidence type="ECO:0000256" key="3">
    <source>
        <dbReference type="ARBA" id="ARBA00023125"/>
    </source>
</evidence>
<keyword evidence="7" id="KW-0472">Membrane</keyword>
<evidence type="ECO:0000256" key="1">
    <source>
        <dbReference type="ARBA" id="ARBA00004123"/>
    </source>
</evidence>
<dbReference type="SUPFAM" id="SSF47459">
    <property type="entry name" value="HLH, helix-loop-helix DNA-binding domain"/>
    <property type="match status" value="1"/>
</dbReference>
<dbReference type="PANTHER" id="PTHR15741">
    <property type="entry name" value="BASIC HELIX-LOOP-HELIX ZIP TRANSCRIPTION FACTOR"/>
    <property type="match status" value="1"/>
</dbReference>
<feature type="domain" description="BHLH" evidence="8">
    <location>
        <begin position="45"/>
        <end position="96"/>
    </location>
</feature>
<keyword evidence="10" id="KW-1185">Reference proteome</keyword>
<proteinExistence type="predicted"/>
<accession>A0A7R9BH17</accession>
<dbReference type="GO" id="GO:0000978">
    <property type="term" value="F:RNA polymerase II cis-regulatory region sequence-specific DNA binding"/>
    <property type="evidence" value="ECO:0007669"/>
    <property type="project" value="TreeGrafter"/>
</dbReference>
<gene>
    <name evidence="9" type="ORF">NMOB1V02_LOCUS2184</name>
</gene>
<evidence type="ECO:0000259" key="8">
    <source>
        <dbReference type="PROSITE" id="PS50888"/>
    </source>
</evidence>
<dbReference type="EMBL" id="CAJPEX010000239">
    <property type="protein sequence ID" value="CAG0914500.1"/>
    <property type="molecule type" value="Genomic_DNA"/>
</dbReference>
<evidence type="ECO:0000256" key="2">
    <source>
        <dbReference type="ARBA" id="ARBA00023015"/>
    </source>
</evidence>
<comment type="subcellular location">
    <subcellularLocation>
        <location evidence="1">Nucleus</location>
    </subcellularLocation>
</comment>
<evidence type="ECO:0000256" key="4">
    <source>
        <dbReference type="ARBA" id="ARBA00023163"/>
    </source>
</evidence>
<dbReference type="GO" id="GO:0046983">
    <property type="term" value="F:protein dimerization activity"/>
    <property type="evidence" value="ECO:0007669"/>
    <property type="project" value="InterPro"/>
</dbReference>
<protein>
    <recommendedName>
        <fullName evidence="8">BHLH domain-containing protein</fullName>
    </recommendedName>
</protein>
<dbReference type="AlphaFoldDB" id="A0A7R9BH17"/>
<evidence type="ECO:0000256" key="5">
    <source>
        <dbReference type="ARBA" id="ARBA00023242"/>
    </source>
</evidence>
<evidence type="ECO:0000313" key="10">
    <source>
        <dbReference type="Proteomes" id="UP000678499"/>
    </source>
</evidence>
<evidence type="ECO:0000256" key="6">
    <source>
        <dbReference type="SAM" id="MobiDB-lite"/>
    </source>
</evidence>
<feature type="region of interest" description="Disordered" evidence="6">
    <location>
        <begin position="1"/>
        <end position="44"/>
    </location>
</feature>
<dbReference type="GO" id="GO:0000981">
    <property type="term" value="F:DNA-binding transcription factor activity, RNA polymerase II-specific"/>
    <property type="evidence" value="ECO:0007669"/>
    <property type="project" value="TreeGrafter"/>
</dbReference>
<dbReference type="Gene3D" id="4.10.280.10">
    <property type="entry name" value="Helix-loop-helix DNA-binding domain"/>
    <property type="match status" value="1"/>
</dbReference>
<dbReference type="InterPro" id="IPR052207">
    <property type="entry name" value="Max-like/E-box_TFs"/>
</dbReference>
<dbReference type="PANTHER" id="PTHR15741:SF27">
    <property type="entry name" value="TRANSCRIPTION FACTOR AP-4"/>
    <property type="match status" value="1"/>
</dbReference>
<dbReference type="InterPro" id="IPR036638">
    <property type="entry name" value="HLH_DNA-bd_sf"/>
</dbReference>
<dbReference type="InterPro" id="IPR011598">
    <property type="entry name" value="bHLH_dom"/>
</dbReference>
<evidence type="ECO:0000256" key="7">
    <source>
        <dbReference type="SAM" id="Phobius"/>
    </source>
</evidence>
<organism evidence="9">
    <name type="scientific">Notodromas monacha</name>
    <dbReference type="NCBI Taxonomy" id="399045"/>
    <lineage>
        <taxon>Eukaryota</taxon>
        <taxon>Metazoa</taxon>
        <taxon>Ecdysozoa</taxon>
        <taxon>Arthropoda</taxon>
        <taxon>Crustacea</taxon>
        <taxon>Oligostraca</taxon>
        <taxon>Ostracoda</taxon>
        <taxon>Podocopa</taxon>
        <taxon>Podocopida</taxon>
        <taxon>Cypridocopina</taxon>
        <taxon>Cypridoidea</taxon>
        <taxon>Cyprididae</taxon>
        <taxon>Notodromas</taxon>
    </lineage>
</organism>
<dbReference type="EMBL" id="OA882276">
    <property type="protein sequence ID" value="CAD7274348.1"/>
    <property type="molecule type" value="Genomic_DNA"/>
</dbReference>
<dbReference type="Proteomes" id="UP000678499">
    <property type="component" value="Unassembled WGS sequence"/>
</dbReference>
<keyword evidence="5" id="KW-0539">Nucleus</keyword>
<keyword evidence="7" id="KW-1133">Transmembrane helix</keyword>